<keyword evidence="2" id="KW-0456">Lyase</keyword>
<evidence type="ECO:0000313" key="2">
    <source>
        <dbReference type="EMBL" id="PUB19327.1"/>
    </source>
</evidence>
<dbReference type="InterPro" id="IPR037523">
    <property type="entry name" value="VOC_core"/>
</dbReference>
<dbReference type="PROSITE" id="PS51819">
    <property type="entry name" value="VOC"/>
    <property type="match status" value="1"/>
</dbReference>
<keyword evidence="2" id="KW-0223">Dioxygenase</keyword>
<accession>A0A2T6KS00</accession>
<feature type="domain" description="VOC" evidence="1">
    <location>
        <begin position="3"/>
        <end position="128"/>
    </location>
</feature>
<keyword evidence="3" id="KW-1185">Reference proteome</keyword>
<sequence>MARIEHLNVTVSDPKRTAQMLADLFGWRTRWEGGAMAGAGYTMHVGDDDSYIAIYSGTDPNQTVTKADASYQTRGAMNHIGVVVDDLDLTEKKVKAMGLATHNHADYEPGRRFYFHDADGIEFEVVSYD</sequence>
<evidence type="ECO:0000259" key="1">
    <source>
        <dbReference type="PROSITE" id="PS51819"/>
    </source>
</evidence>
<keyword evidence="2" id="KW-0560">Oxidoreductase</keyword>
<dbReference type="InterPro" id="IPR029068">
    <property type="entry name" value="Glyas_Bleomycin-R_OHBP_Dase"/>
</dbReference>
<comment type="caution">
    <text evidence="2">The sequence shown here is derived from an EMBL/GenBank/DDBJ whole genome shotgun (WGS) entry which is preliminary data.</text>
</comment>
<name>A0A2T6KS00_9RHOB</name>
<organism evidence="2 3">
    <name type="scientific">Yoonia sediminilitoris</name>
    <dbReference type="NCBI Taxonomy" id="1286148"/>
    <lineage>
        <taxon>Bacteria</taxon>
        <taxon>Pseudomonadati</taxon>
        <taxon>Pseudomonadota</taxon>
        <taxon>Alphaproteobacteria</taxon>
        <taxon>Rhodobacterales</taxon>
        <taxon>Paracoccaceae</taxon>
        <taxon>Yoonia</taxon>
    </lineage>
</organism>
<gene>
    <name evidence="2" type="ORF">C8N45_101924</name>
</gene>
<dbReference type="Gene3D" id="3.10.180.10">
    <property type="entry name" value="2,3-Dihydroxybiphenyl 1,2-Dioxygenase, domain 1"/>
    <property type="match status" value="1"/>
</dbReference>
<dbReference type="Proteomes" id="UP000244523">
    <property type="component" value="Unassembled WGS sequence"/>
</dbReference>
<dbReference type="EMBL" id="QBUD01000001">
    <property type="protein sequence ID" value="PUB19327.1"/>
    <property type="molecule type" value="Genomic_DNA"/>
</dbReference>
<dbReference type="GO" id="GO:0016829">
    <property type="term" value="F:lyase activity"/>
    <property type="evidence" value="ECO:0007669"/>
    <property type="project" value="UniProtKB-KW"/>
</dbReference>
<evidence type="ECO:0000313" key="3">
    <source>
        <dbReference type="Proteomes" id="UP000244523"/>
    </source>
</evidence>
<dbReference type="SUPFAM" id="SSF54593">
    <property type="entry name" value="Glyoxalase/Bleomycin resistance protein/Dihydroxybiphenyl dioxygenase"/>
    <property type="match status" value="1"/>
</dbReference>
<dbReference type="Pfam" id="PF00903">
    <property type="entry name" value="Glyoxalase"/>
    <property type="match status" value="1"/>
</dbReference>
<dbReference type="GO" id="GO:0051213">
    <property type="term" value="F:dioxygenase activity"/>
    <property type="evidence" value="ECO:0007669"/>
    <property type="project" value="UniProtKB-KW"/>
</dbReference>
<dbReference type="RefSeq" id="WP_108384965.1">
    <property type="nucleotide sequence ID" value="NZ_QBUD01000001.1"/>
</dbReference>
<protein>
    <submittedName>
        <fullName evidence="2">Catechol 2,3-dioxygenase-like lactoylglutathione lyase family enzyme</fullName>
    </submittedName>
</protein>
<dbReference type="CDD" id="cd06587">
    <property type="entry name" value="VOC"/>
    <property type="match status" value="1"/>
</dbReference>
<proteinExistence type="predicted"/>
<dbReference type="InterPro" id="IPR004360">
    <property type="entry name" value="Glyas_Fos-R_dOase_dom"/>
</dbReference>
<dbReference type="AlphaFoldDB" id="A0A2T6KS00"/>
<reference evidence="2 3" key="1">
    <citation type="submission" date="2018-04" db="EMBL/GenBank/DDBJ databases">
        <title>Genomic Encyclopedia of Archaeal and Bacterial Type Strains, Phase II (KMG-II): from individual species to whole genera.</title>
        <authorList>
            <person name="Goeker M."/>
        </authorList>
    </citation>
    <scope>NUCLEOTIDE SEQUENCE [LARGE SCALE GENOMIC DNA]</scope>
    <source>
        <strain evidence="2 3">DSM 29955</strain>
    </source>
</reference>
<dbReference type="OrthoDB" id="7355345at2"/>